<protein>
    <recommendedName>
        <fullName evidence="1">Double-GTPase 1 domain-containing protein</fullName>
    </recommendedName>
</protein>
<proteinExistence type="predicted"/>
<gene>
    <name evidence="2" type="ordered locus">VSAL_p840_59</name>
</gene>
<dbReference type="RefSeq" id="WP_012548897.1">
    <property type="nucleotide sequence ID" value="NC_011311.1"/>
</dbReference>
<dbReference type="Proteomes" id="UP000001730">
    <property type="component" value="Plasmid pVSAL840"/>
</dbReference>
<organism evidence="2 3">
    <name type="scientific">Aliivibrio salmonicida (strain LFI1238)</name>
    <name type="common">Vibrio salmonicida (strain LFI1238)</name>
    <dbReference type="NCBI Taxonomy" id="316275"/>
    <lineage>
        <taxon>Bacteria</taxon>
        <taxon>Pseudomonadati</taxon>
        <taxon>Pseudomonadota</taxon>
        <taxon>Gammaproteobacteria</taxon>
        <taxon>Vibrionales</taxon>
        <taxon>Vibrionaceae</taxon>
        <taxon>Aliivibrio</taxon>
    </lineage>
</organism>
<dbReference type="HOGENOM" id="CLU_078998_0_0_6"/>
<evidence type="ECO:0000259" key="1">
    <source>
        <dbReference type="Pfam" id="PF19975"/>
    </source>
</evidence>
<feature type="domain" description="Double-GTPase 1" evidence="1">
    <location>
        <begin position="12"/>
        <end position="279"/>
    </location>
</feature>
<evidence type="ECO:0000313" key="2">
    <source>
        <dbReference type="EMBL" id="CAQ81918.1"/>
    </source>
</evidence>
<keyword evidence="2" id="KW-0614">Plasmid</keyword>
<dbReference type="InterPro" id="IPR027417">
    <property type="entry name" value="P-loop_NTPase"/>
</dbReference>
<dbReference type="AlphaFoldDB" id="B6ET30"/>
<dbReference type="EMBL" id="FM178381">
    <property type="protein sequence ID" value="CAQ81918.1"/>
    <property type="molecule type" value="Genomic_DNA"/>
</dbReference>
<name>B6ET30_ALISL</name>
<accession>B6ET30</accession>
<dbReference type="KEGG" id="vsa:VSAL_p840_59"/>
<geneLocation type="plasmid" evidence="2 3">
    <name>pVSAL840</name>
</geneLocation>
<keyword evidence="3" id="KW-1185">Reference proteome</keyword>
<reference evidence="2 3" key="1">
    <citation type="journal article" date="2008" name="BMC Genomics">
        <title>The genome sequence of the fish pathogen Aliivibrio salmonicida strain LFI1238 shows extensive evidence of gene decay.</title>
        <authorList>
            <person name="Hjerde E."/>
            <person name="Lorentzen M.S."/>
            <person name="Holden M.T."/>
            <person name="Seeger K."/>
            <person name="Paulsen S."/>
            <person name="Bason N."/>
            <person name="Churcher C."/>
            <person name="Harris D."/>
            <person name="Norbertczak H."/>
            <person name="Quail M.A."/>
            <person name="Sanders S."/>
            <person name="Thurston S."/>
            <person name="Parkhill J."/>
            <person name="Willassen N.P."/>
            <person name="Thomson N.R."/>
        </authorList>
    </citation>
    <scope>NUCLEOTIDE SEQUENCE [LARGE SCALE GENOMIC DNA]</scope>
    <source>
        <strain evidence="2 3">LFI1238</strain>
    </source>
</reference>
<dbReference type="Pfam" id="PF19975">
    <property type="entry name" value="DO-GTPase1"/>
    <property type="match status" value="1"/>
</dbReference>
<dbReference type="SUPFAM" id="SSF52540">
    <property type="entry name" value="P-loop containing nucleoside triphosphate hydrolases"/>
    <property type="match status" value="1"/>
</dbReference>
<evidence type="ECO:0000313" key="3">
    <source>
        <dbReference type="Proteomes" id="UP000001730"/>
    </source>
</evidence>
<sequence>MNINPQESKVIFCGLPSSGKTSFLGALSYLAENDEVDKDLELAVLPKERLFFNELADKWVSCEPMLRTKISSSDKIEMTLKKSNQHFSIEMPDLSGETWSELWTEHKMDNQLISFLNKTSCVIFFIHVDELIVPMSICDEASIIKGESADHKDNNTKWNPSEHTPTQSIVIDLLRKLSTLLADTDKKLAIVLSAWDTLPNGSVPMSFLKKELPLLSQYLNCKFDYEQIKVFGVSAQGGSLNTPENQDILLSEDEPSKRIKITQDGIEYSADLTKILSWLINE</sequence>
<dbReference type="InterPro" id="IPR045530">
    <property type="entry name" value="DO-GTPase1"/>
</dbReference>